<dbReference type="Pfam" id="PF00440">
    <property type="entry name" value="TetR_N"/>
    <property type="match status" value="1"/>
</dbReference>
<dbReference type="KEGG" id="palr:HGI30_06290"/>
<feature type="domain" description="HTH tetR-type" evidence="3">
    <location>
        <begin position="7"/>
        <end position="67"/>
    </location>
</feature>
<feature type="DNA-binding region" description="H-T-H motif" evidence="2">
    <location>
        <begin position="30"/>
        <end position="49"/>
    </location>
</feature>
<dbReference type="EMBL" id="CP051428">
    <property type="protein sequence ID" value="QJC51210.1"/>
    <property type="molecule type" value="Genomic_DNA"/>
</dbReference>
<organism evidence="4 5">
    <name type="scientific">Paenibacillus albicereus</name>
    <dbReference type="NCBI Taxonomy" id="2726185"/>
    <lineage>
        <taxon>Bacteria</taxon>
        <taxon>Bacillati</taxon>
        <taxon>Bacillota</taxon>
        <taxon>Bacilli</taxon>
        <taxon>Bacillales</taxon>
        <taxon>Paenibacillaceae</taxon>
        <taxon>Paenibacillus</taxon>
    </lineage>
</organism>
<dbReference type="PANTHER" id="PTHR43479:SF7">
    <property type="entry name" value="TETR-FAMILY TRANSCRIPTIONAL REGULATOR"/>
    <property type="match status" value="1"/>
</dbReference>
<dbReference type="InterPro" id="IPR050624">
    <property type="entry name" value="HTH-type_Tx_Regulator"/>
</dbReference>
<dbReference type="PROSITE" id="PS50977">
    <property type="entry name" value="HTH_TETR_2"/>
    <property type="match status" value="1"/>
</dbReference>
<dbReference type="RefSeq" id="WP_168906861.1">
    <property type="nucleotide sequence ID" value="NZ_CP051428.1"/>
</dbReference>
<dbReference type="PANTHER" id="PTHR43479">
    <property type="entry name" value="ACREF/ENVCD OPERON REPRESSOR-RELATED"/>
    <property type="match status" value="1"/>
</dbReference>
<evidence type="ECO:0000313" key="5">
    <source>
        <dbReference type="Proteomes" id="UP000502136"/>
    </source>
</evidence>
<reference evidence="4 5" key="1">
    <citation type="submission" date="2020-04" db="EMBL/GenBank/DDBJ databases">
        <title>Novel Paenibacillus strain UniB2 isolated from commercial digestive syrup.</title>
        <authorList>
            <person name="Thorat V."/>
            <person name="Kirdat K."/>
            <person name="Tiwarekar B."/>
            <person name="Yadav A."/>
        </authorList>
    </citation>
    <scope>NUCLEOTIDE SEQUENCE [LARGE SCALE GENOMIC DNA]</scope>
    <source>
        <strain evidence="4 5">UniB2</strain>
    </source>
</reference>
<sequence length="182" mass="21129">MNVPNPVNARELIIAALMEWIGSRPFEAVSVSQIVKKAGISRSTFYLYYRDKFDLMDSVTAQITDRFLSFYRNEIRPPWHQDAPFLVQETTLALCTHIQTNRTFYADRFKDPHFVHQLTRRLTERLFAIYRHQGYATFAGYGTIGYLSQWVLSGFRLTPFEASTELTKIGLTNWAEMTSPTD</sequence>
<evidence type="ECO:0000259" key="3">
    <source>
        <dbReference type="PROSITE" id="PS50977"/>
    </source>
</evidence>
<dbReference type="AlphaFoldDB" id="A0A6H2GUX2"/>
<dbReference type="SUPFAM" id="SSF46689">
    <property type="entry name" value="Homeodomain-like"/>
    <property type="match status" value="1"/>
</dbReference>
<dbReference type="Gene3D" id="1.10.357.10">
    <property type="entry name" value="Tetracycline Repressor, domain 2"/>
    <property type="match status" value="1"/>
</dbReference>
<dbReference type="InterPro" id="IPR001647">
    <property type="entry name" value="HTH_TetR"/>
</dbReference>
<protein>
    <submittedName>
        <fullName evidence="4">TetR family transcriptional regulator</fullName>
    </submittedName>
</protein>
<evidence type="ECO:0000313" key="4">
    <source>
        <dbReference type="EMBL" id="QJC51210.1"/>
    </source>
</evidence>
<dbReference type="InterPro" id="IPR009057">
    <property type="entry name" value="Homeodomain-like_sf"/>
</dbReference>
<proteinExistence type="predicted"/>
<gene>
    <name evidence="4" type="ORF">HGI30_06290</name>
</gene>
<name>A0A6H2GUX2_9BACL</name>
<dbReference type="GO" id="GO:0003677">
    <property type="term" value="F:DNA binding"/>
    <property type="evidence" value="ECO:0007669"/>
    <property type="project" value="UniProtKB-UniRule"/>
</dbReference>
<keyword evidence="1 2" id="KW-0238">DNA-binding</keyword>
<dbReference type="Proteomes" id="UP000502136">
    <property type="component" value="Chromosome"/>
</dbReference>
<evidence type="ECO:0000256" key="1">
    <source>
        <dbReference type="ARBA" id="ARBA00023125"/>
    </source>
</evidence>
<evidence type="ECO:0000256" key="2">
    <source>
        <dbReference type="PROSITE-ProRule" id="PRU00335"/>
    </source>
</evidence>
<keyword evidence="5" id="KW-1185">Reference proteome</keyword>
<accession>A0A6H2GUX2</accession>